<dbReference type="EMBL" id="JABBPN010000023">
    <property type="protein sequence ID" value="NMO97798.1"/>
    <property type="molecule type" value="Genomic_DNA"/>
</dbReference>
<comment type="caution">
    <text evidence="1">The sequence shown here is derived from an EMBL/GenBank/DDBJ whole genome shotgun (WGS) entry which is preliminary data.</text>
</comment>
<accession>A0A848M9A6</accession>
<protein>
    <submittedName>
        <fullName evidence="1">Uncharacterized protein</fullName>
    </submittedName>
</protein>
<name>A0A848M9A6_PAELE</name>
<proteinExistence type="predicted"/>
<dbReference type="AlphaFoldDB" id="A0A848M9A6"/>
<evidence type="ECO:0000313" key="2">
    <source>
        <dbReference type="Proteomes" id="UP000565468"/>
    </source>
</evidence>
<dbReference type="RefSeq" id="WP_169506573.1">
    <property type="nucleotide sequence ID" value="NZ_JABBPN010000023.1"/>
</dbReference>
<organism evidence="1 2">
    <name type="scientific">Paenibacillus lemnae</name>
    <dbReference type="NCBI Taxonomy" id="1330551"/>
    <lineage>
        <taxon>Bacteria</taxon>
        <taxon>Bacillati</taxon>
        <taxon>Bacillota</taxon>
        <taxon>Bacilli</taxon>
        <taxon>Bacillales</taxon>
        <taxon>Paenibacillaceae</taxon>
        <taxon>Paenibacillus</taxon>
    </lineage>
</organism>
<keyword evidence="2" id="KW-1185">Reference proteome</keyword>
<sequence length="52" mass="6256">MKIIITQKEAMEKKVWDELVMMFGLQDKEDQVWENEQFILTEEQARKLALIS</sequence>
<evidence type="ECO:0000313" key="1">
    <source>
        <dbReference type="EMBL" id="NMO97798.1"/>
    </source>
</evidence>
<reference evidence="1 2" key="1">
    <citation type="submission" date="2020-04" db="EMBL/GenBank/DDBJ databases">
        <title>Paenibacillus algicola sp. nov., a novel marine bacterium producing alginate lyase.</title>
        <authorList>
            <person name="Huang H."/>
        </authorList>
    </citation>
    <scope>NUCLEOTIDE SEQUENCE [LARGE SCALE GENOMIC DNA]</scope>
    <source>
        <strain evidence="1 2">L7-75</strain>
    </source>
</reference>
<dbReference type="Proteomes" id="UP000565468">
    <property type="component" value="Unassembled WGS sequence"/>
</dbReference>
<gene>
    <name evidence="1" type="ORF">HII30_18715</name>
</gene>